<dbReference type="InterPro" id="IPR013010">
    <property type="entry name" value="Znf_SIAH"/>
</dbReference>
<keyword evidence="3" id="KW-0862">Zinc</keyword>
<keyword evidence="7" id="KW-1185">Reference proteome</keyword>
<dbReference type="InterPro" id="IPR013083">
    <property type="entry name" value="Znf_RING/FYVE/PHD"/>
</dbReference>
<evidence type="ECO:0000256" key="2">
    <source>
        <dbReference type="ARBA" id="ARBA00022771"/>
    </source>
</evidence>
<feature type="domain" description="SIAH-type" evidence="5">
    <location>
        <begin position="55"/>
        <end position="114"/>
    </location>
</feature>
<evidence type="ECO:0000259" key="5">
    <source>
        <dbReference type="PROSITE" id="PS51081"/>
    </source>
</evidence>
<gene>
    <name evidence="6" type="ORF">GWI33_001480</name>
</gene>
<protein>
    <recommendedName>
        <fullName evidence="5">SIAH-type domain-containing protein</fullName>
    </recommendedName>
</protein>
<dbReference type="GO" id="GO:0016567">
    <property type="term" value="P:protein ubiquitination"/>
    <property type="evidence" value="ECO:0007669"/>
    <property type="project" value="UniProtKB-UniPathway"/>
</dbReference>
<comment type="caution">
    <text evidence="6">The sequence shown here is derived from an EMBL/GenBank/DDBJ whole genome shotgun (WGS) entry which is preliminary data.</text>
</comment>
<dbReference type="EMBL" id="JAACXV010000140">
    <property type="protein sequence ID" value="KAF7283073.1"/>
    <property type="molecule type" value="Genomic_DNA"/>
</dbReference>
<dbReference type="SUPFAM" id="SSF49599">
    <property type="entry name" value="TRAF domain-like"/>
    <property type="match status" value="1"/>
</dbReference>
<evidence type="ECO:0000313" key="6">
    <source>
        <dbReference type="EMBL" id="KAF7283073.1"/>
    </source>
</evidence>
<evidence type="ECO:0000256" key="3">
    <source>
        <dbReference type="ARBA" id="ARBA00022833"/>
    </source>
</evidence>
<reference evidence="6" key="1">
    <citation type="submission" date="2020-08" db="EMBL/GenBank/DDBJ databases">
        <title>Genome sequencing and assembly of the red palm weevil Rhynchophorus ferrugineus.</title>
        <authorList>
            <person name="Dias G.B."/>
            <person name="Bergman C.M."/>
            <person name="Manee M."/>
        </authorList>
    </citation>
    <scope>NUCLEOTIDE SEQUENCE</scope>
    <source>
        <strain evidence="6">AA-2017</strain>
        <tissue evidence="6">Whole larva</tissue>
    </source>
</reference>
<dbReference type="GO" id="GO:0031624">
    <property type="term" value="F:ubiquitin conjugating enzyme binding"/>
    <property type="evidence" value="ECO:0007669"/>
    <property type="project" value="TreeGrafter"/>
</dbReference>
<dbReference type="Proteomes" id="UP000625711">
    <property type="component" value="Unassembled WGS sequence"/>
</dbReference>
<dbReference type="OrthoDB" id="6710591at2759"/>
<dbReference type="InterPro" id="IPR004162">
    <property type="entry name" value="SINA-like_animal"/>
</dbReference>
<dbReference type="GO" id="GO:0061630">
    <property type="term" value="F:ubiquitin protein ligase activity"/>
    <property type="evidence" value="ECO:0007669"/>
    <property type="project" value="TreeGrafter"/>
</dbReference>
<proteinExistence type="predicted"/>
<dbReference type="AlphaFoldDB" id="A0A834ISL3"/>
<dbReference type="GO" id="GO:0008270">
    <property type="term" value="F:zinc ion binding"/>
    <property type="evidence" value="ECO:0007669"/>
    <property type="project" value="UniProtKB-KW"/>
</dbReference>
<dbReference type="PANTHER" id="PTHR45877">
    <property type="entry name" value="E3 UBIQUITIN-PROTEIN LIGASE SIAH2"/>
    <property type="match status" value="1"/>
</dbReference>
<accession>A0A834ISL3</accession>
<dbReference type="PROSITE" id="PS51081">
    <property type="entry name" value="ZF_SIAH"/>
    <property type="match status" value="1"/>
</dbReference>
<name>A0A834ISL3_RHYFE</name>
<dbReference type="PANTHER" id="PTHR45877:SF2">
    <property type="entry name" value="E3 UBIQUITIN-PROTEIN LIGASE SINA-RELATED"/>
    <property type="match status" value="1"/>
</dbReference>
<evidence type="ECO:0000313" key="7">
    <source>
        <dbReference type="Proteomes" id="UP000625711"/>
    </source>
</evidence>
<dbReference type="UniPathway" id="UPA00143"/>
<keyword evidence="1" id="KW-0479">Metal-binding</keyword>
<keyword evidence="2 4" id="KW-0863">Zinc-finger</keyword>
<dbReference type="GO" id="GO:0043161">
    <property type="term" value="P:proteasome-mediated ubiquitin-dependent protein catabolic process"/>
    <property type="evidence" value="ECO:0007669"/>
    <property type="project" value="TreeGrafter"/>
</dbReference>
<dbReference type="GO" id="GO:0005737">
    <property type="term" value="C:cytoplasm"/>
    <property type="evidence" value="ECO:0007669"/>
    <property type="project" value="TreeGrafter"/>
</dbReference>
<organism evidence="6 7">
    <name type="scientific">Rhynchophorus ferrugineus</name>
    <name type="common">Red palm weevil</name>
    <name type="synonym">Curculio ferrugineus</name>
    <dbReference type="NCBI Taxonomy" id="354439"/>
    <lineage>
        <taxon>Eukaryota</taxon>
        <taxon>Metazoa</taxon>
        <taxon>Ecdysozoa</taxon>
        <taxon>Arthropoda</taxon>
        <taxon>Hexapoda</taxon>
        <taxon>Insecta</taxon>
        <taxon>Pterygota</taxon>
        <taxon>Neoptera</taxon>
        <taxon>Endopterygota</taxon>
        <taxon>Coleoptera</taxon>
        <taxon>Polyphaga</taxon>
        <taxon>Cucujiformia</taxon>
        <taxon>Curculionidae</taxon>
        <taxon>Dryophthorinae</taxon>
        <taxon>Rhynchophorus</taxon>
    </lineage>
</organism>
<evidence type="ECO:0000256" key="1">
    <source>
        <dbReference type="ARBA" id="ARBA00022723"/>
    </source>
</evidence>
<sequence>MFQIGRLEKQTCSQCKSYLSCLPVKVYASGETKCGRCVEENDDGVPSLFNNLAQDILFPCINRFEGCLELISTDDVTKHEAICKGSVYACPLCRKEKNYRKVLDLIDHVMTKHHSCTLSYPTTTLHIKKIKKTRYFYYNENRNIFIAIFMFKEGNELNIVCSSVRSKDRSTTHRIKLLSLNSGQELYCSPWKICSLWNDHCDCHRVPIKEDFDLVTFEIEFEPFQSTWKWKSTQEETKTANPKTKKIEKSNFPKIDLDKVKSEALRSRLRTMKVSEDSRYLLDDKGKVIQSIWCTFCESYWPLQAIKVCYECTDVHCGTMFCIICKSYFPNNCIRCYAPLSEKVYEMLTFYCRYNCGESFMYLIFHEQSCPNNFSNHSVDLKHSSPLFTHKTFYTNVLKTTNNNFQAYVEDQRGFKYELTHQAQNGQAKISILHHYDLTEYSVKVNVYHNNQLVNVEITDWFTVDIGAIIAIVIKKKT</sequence>
<dbReference type="Gene3D" id="3.30.40.10">
    <property type="entry name" value="Zinc/RING finger domain, C3HC4 (zinc finger)"/>
    <property type="match status" value="1"/>
</dbReference>
<dbReference type="Pfam" id="PF21361">
    <property type="entry name" value="Sina_ZnF"/>
    <property type="match status" value="1"/>
</dbReference>
<evidence type="ECO:0000256" key="4">
    <source>
        <dbReference type="PROSITE-ProRule" id="PRU00455"/>
    </source>
</evidence>